<dbReference type="Pfam" id="PF15811">
    <property type="entry name" value="SVIP"/>
    <property type="match status" value="1"/>
</dbReference>
<dbReference type="InterPro" id="IPR031632">
    <property type="entry name" value="SVIP"/>
</dbReference>
<evidence type="ECO:0000256" key="1">
    <source>
        <dbReference type="ARBA" id="ARBA00022707"/>
    </source>
</evidence>
<organism evidence="5 6">
    <name type="scientific">Yarrowia lipolytica</name>
    <name type="common">Candida lipolytica</name>
    <dbReference type="NCBI Taxonomy" id="4952"/>
    <lineage>
        <taxon>Eukaryota</taxon>
        <taxon>Fungi</taxon>
        <taxon>Dikarya</taxon>
        <taxon>Ascomycota</taxon>
        <taxon>Saccharomycotina</taxon>
        <taxon>Dipodascomycetes</taxon>
        <taxon>Dipodascales</taxon>
        <taxon>Dipodascales incertae sedis</taxon>
        <taxon>Yarrowia</taxon>
    </lineage>
</organism>
<name>A0A371C7T9_YARLL</name>
<gene>
    <name evidence="5" type="ORF">B0I71DRAFT_174410</name>
</gene>
<evidence type="ECO:0000256" key="2">
    <source>
        <dbReference type="ARBA" id="ARBA00023139"/>
    </source>
</evidence>
<evidence type="ECO:0000256" key="4">
    <source>
        <dbReference type="SAM" id="MobiDB-lite"/>
    </source>
</evidence>
<feature type="compositionally biased region" description="Basic and acidic residues" evidence="4">
    <location>
        <begin position="92"/>
        <end position="115"/>
    </location>
</feature>
<keyword evidence="2" id="KW-0564">Palmitate</keyword>
<evidence type="ECO:0000313" key="5">
    <source>
        <dbReference type="EMBL" id="RDW26366.1"/>
    </source>
</evidence>
<evidence type="ECO:0000313" key="6">
    <source>
        <dbReference type="Proteomes" id="UP000256601"/>
    </source>
</evidence>
<reference evidence="5 6" key="1">
    <citation type="submission" date="2018-07" db="EMBL/GenBank/DDBJ databases">
        <title>Draft Genome Assemblies for Five Robust Yarrowia lipolytica Strains Exhibiting High Lipid Production and Pentose Sugar Utilization and Sugar Alcohol Secretion from Undetoxified Lignocellulosic Biomass Hydrolysates.</title>
        <authorList>
            <consortium name="DOE Joint Genome Institute"/>
            <person name="Walker C."/>
            <person name="Ryu S."/>
            <person name="Na H."/>
            <person name="Zane M."/>
            <person name="LaButti K."/>
            <person name="Lipzen A."/>
            <person name="Haridas S."/>
            <person name="Barry K."/>
            <person name="Grigoriev I.V."/>
            <person name="Quarterman J."/>
            <person name="Slininger P."/>
            <person name="Dien B."/>
            <person name="Trinh C.T."/>
        </authorList>
    </citation>
    <scope>NUCLEOTIDE SEQUENCE [LARGE SCALE GENOMIC DNA]</scope>
    <source>
        <strain evidence="5 6">YB392</strain>
    </source>
</reference>
<evidence type="ECO:0000256" key="3">
    <source>
        <dbReference type="ARBA" id="ARBA00023288"/>
    </source>
</evidence>
<dbReference type="EMBL" id="KZ858981">
    <property type="protein sequence ID" value="RDW26366.1"/>
    <property type="molecule type" value="Genomic_DNA"/>
</dbReference>
<accession>A0A371C7T9</accession>
<feature type="compositionally biased region" description="Low complexity" evidence="4">
    <location>
        <begin position="21"/>
        <end position="30"/>
    </location>
</feature>
<dbReference type="Proteomes" id="UP000256601">
    <property type="component" value="Unassembled WGS sequence"/>
</dbReference>
<keyword evidence="1" id="KW-0519">Myristate</keyword>
<dbReference type="AlphaFoldDB" id="A0A371C7T9"/>
<proteinExistence type="predicted"/>
<sequence>MGSCFSKSEPASTSGRTAGRAPPAAKPAKPAKTENIPLKKQPPKQPTNTYNSPGHTLGGTAETLDAKEAAARAAEARAQGQNKGGKLSQQLAKEKAKNRTELMKTEKVEEPLIYD</sequence>
<protein>
    <submittedName>
        <fullName evidence="5">Uncharacterized protein</fullName>
    </submittedName>
</protein>
<feature type="region of interest" description="Disordered" evidence="4">
    <location>
        <begin position="1"/>
        <end position="115"/>
    </location>
</feature>
<keyword evidence="3" id="KW-0449">Lipoprotein</keyword>
<feature type="compositionally biased region" description="Polar residues" evidence="4">
    <location>
        <begin position="1"/>
        <end position="16"/>
    </location>
</feature>